<gene>
    <name evidence="2" type="ORF">GEV33_014219</name>
</gene>
<protein>
    <submittedName>
        <fullName evidence="2">Uncharacterized protein</fullName>
    </submittedName>
</protein>
<comment type="caution">
    <text evidence="2">The sequence shown here is derived from an EMBL/GenBank/DDBJ whole genome shotgun (WGS) entry which is preliminary data.</text>
</comment>
<evidence type="ECO:0000313" key="2">
    <source>
        <dbReference type="EMBL" id="KAH0808570.1"/>
    </source>
</evidence>
<dbReference type="EMBL" id="JABDTM020028662">
    <property type="protein sequence ID" value="KAH0808570.1"/>
    <property type="molecule type" value="Genomic_DNA"/>
</dbReference>
<reference evidence="2" key="2">
    <citation type="submission" date="2021-08" db="EMBL/GenBank/DDBJ databases">
        <authorList>
            <person name="Eriksson T."/>
        </authorList>
    </citation>
    <scope>NUCLEOTIDE SEQUENCE</scope>
    <source>
        <strain evidence="2">Stoneville</strain>
        <tissue evidence="2">Whole head</tissue>
    </source>
</reference>
<dbReference type="AlphaFoldDB" id="A0A8J6GYQ2"/>
<name>A0A8J6GYQ2_TENMO</name>
<feature type="compositionally biased region" description="Basic and acidic residues" evidence="1">
    <location>
        <begin position="79"/>
        <end position="91"/>
    </location>
</feature>
<evidence type="ECO:0000313" key="3">
    <source>
        <dbReference type="Proteomes" id="UP000719412"/>
    </source>
</evidence>
<sequence>MWYWVGGQFELWQKPFCCKTAPLKINKYLMLLAQFPPLTYPSGRNEPFNPADVNPERNNSPRSAHTEDPAASALTLSIEESHRPPSCRRDGCPPPGPAPPGTGSGRTGAQCRLEWKNISTIFVKQKATMYFKSRRNEDESRRRKAPSTVVNTTLRSNPLTMDRSGKTRCVANPAGPVKTVRNVWSGGKTNEPPPPHPQPEIRRLRTYPNPQSIQECTVKVVAAAAFSAAPSVETQRLRQEICTKCVWLGTAEIDGAGGAAPDRRGRGSARSWGTHVGIELRVWSIHTEEDNAIVNGRKAYLFVRVGLTVVKYLTL</sequence>
<dbReference type="Proteomes" id="UP000719412">
    <property type="component" value="Unassembled WGS sequence"/>
</dbReference>
<keyword evidence="3" id="KW-1185">Reference proteome</keyword>
<accession>A0A8J6GYQ2</accession>
<evidence type="ECO:0000256" key="1">
    <source>
        <dbReference type="SAM" id="MobiDB-lite"/>
    </source>
</evidence>
<feature type="region of interest" description="Disordered" evidence="1">
    <location>
        <begin position="43"/>
        <end position="108"/>
    </location>
</feature>
<reference evidence="2" key="1">
    <citation type="journal article" date="2020" name="J Insects Food Feed">
        <title>The yellow mealworm (Tenebrio molitor) genome: a resource for the emerging insects as food and feed industry.</title>
        <authorList>
            <person name="Eriksson T."/>
            <person name="Andere A."/>
            <person name="Kelstrup H."/>
            <person name="Emery V."/>
            <person name="Picard C."/>
        </authorList>
    </citation>
    <scope>NUCLEOTIDE SEQUENCE</scope>
    <source>
        <strain evidence="2">Stoneville</strain>
        <tissue evidence="2">Whole head</tissue>
    </source>
</reference>
<proteinExistence type="predicted"/>
<feature type="region of interest" description="Disordered" evidence="1">
    <location>
        <begin position="178"/>
        <end position="201"/>
    </location>
</feature>
<organism evidence="2 3">
    <name type="scientific">Tenebrio molitor</name>
    <name type="common">Yellow mealworm beetle</name>
    <dbReference type="NCBI Taxonomy" id="7067"/>
    <lineage>
        <taxon>Eukaryota</taxon>
        <taxon>Metazoa</taxon>
        <taxon>Ecdysozoa</taxon>
        <taxon>Arthropoda</taxon>
        <taxon>Hexapoda</taxon>
        <taxon>Insecta</taxon>
        <taxon>Pterygota</taxon>
        <taxon>Neoptera</taxon>
        <taxon>Endopterygota</taxon>
        <taxon>Coleoptera</taxon>
        <taxon>Polyphaga</taxon>
        <taxon>Cucujiformia</taxon>
        <taxon>Tenebrionidae</taxon>
        <taxon>Tenebrio</taxon>
    </lineage>
</organism>